<dbReference type="AlphaFoldDB" id="A0A1I6PP93"/>
<dbReference type="Pfam" id="PF00593">
    <property type="entry name" value="TonB_dep_Rec_b-barrel"/>
    <property type="match status" value="1"/>
</dbReference>
<keyword evidence="6" id="KW-1185">Reference proteome</keyword>
<reference evidence="6" key="1">
    <citation type="submission" date="2016-10" db="EMBL/GenBank/DDBJ databases">
        <authorList>
            <person name="Varghese N."/>
            <person name="Submissions S."/>
        </authorList>
    </citation>
    <scope>NUCLEOTIDE SEQUENCE [LARGE SCALE GENOMIC DNA]</scope>
    <source>
        <strain evidence="6">DSM 24450</strain>
    </source>
</reference>
<dbReference type="NCBIfam" id="TIGR04057">
    <property type="entry name" value="SusC_RagA_signa"/>
    <property type="match status" value="1"/>
</dbReference>
<keyword evidence="1" id="KW-0812">Transmembrane</keyword>
<evidence type="ECO:0000259" key="4">
    <source>
        <dbReference type="Pfam" id="PF07715"/>
    </source>
</evidence>
<gene>
    <name evidence="5" type="ORF">SAMN04488006_1238</name>
</gene>
<dbReference type="PROSITE" id="PS52016">
    <property type="entry name" value="TONB_DEPENDENT_REC_3"/>
    <property type="match status" value="1"/>
</dbReference>
<dbReference type="GO" id="GO:0009279">
    <property type="term" value="C:cell outer membrane"/>
    <property type="evidence" value="ECO:0007669"/>
    <property type="project" value="UniProtKB-SubCell"/>
</dbReference>
<evidence type="ECO:0000313" key="6">
    <source>
        <dbReference type="Proteomes" id="UP000199312"/>
    </source>
</evidence>
<dbReference type="NCBIfam" id="TIGR04056">
    <property type="entry name" value="OMP_RagA_SusC"/>
    <property type="match status" value="1"/>
</dbReference>
<name>A0A1I6PP93_9FLAO</name>
<dbReference type="Gene3D" id="2.170.130.10">
    <property type="entry name" value="TonB-dependent receptor, plug domain"/>
    <property type="match status" value="1"/>
</dbReference>
<evidence type="ECO:0000256" key="1">
    <source>
        <dbReference type="PROSITE-ProRule" id="PRU01360"/>
    </source>
</evidence>
<dbReference type="InterPro" id="IPR037066">
    <property type="entry name" value="Plug_dom_sf"/>
</dbReference>
<organism evidence="5 6">
    <name type="scientific">Lutibacter maritimus</name>
    <dbReference type="NCBI Taxonomy" id="593133"/>
    <lineage>
        <taxon>Bacteria</taxon>
        <taxon>Pseudomonadati</taxon>
        <taxon>Bacteroidota</taxon>
        <taxon>Flavobacteriia</taxon>
        <taxon>Flavobacteriales</taxon>
        <taxon>Flavobacteriaceae</taxon>
        <taxon>Lutibacter</taxon>
    </lineage>
</organism>
<keyword evidence="1" id="KW-0813">Transport</keyword>
<keyword evidence="1 2" id="KW-0472">Membrane</keyword>
<proteinExistence type="inferred from homology"/>
<protein>
    <submittedName>
        <fullName evidence="5">TonB-linked outer membrane protein, SusC/RagA family</fullName>
    </submittedName>
</protein>
<evidence type="ECO:0000259" key="3">
    <source>
        <dbReference type="Pfam" id="PF00593"/>
    </source>
</evidence>
<keyword evidence="2" id="KW-0798">TonB box</keyword>
<accession>A0A1I6PP93</accession>
<dbReference type="InterPro" id="IPR039426">
    <property type="entry name" value="TonB-dep_rcpt-like"/>
</dbReference>
<feature type="domain" description="TonB-dependent receptor-like beta-barrel" evidence="3">
    <location>
        <begin position="452"/>
        <end position="907"/>
    </location>
</feature>
<dbReference type="Pfam" id="PF07715">
    <property type="entry name" value="Plug"/>
    <property type="match status" value="1"/>
</dbReference>
<dbReference type="InterPro" id="IPR008969">
    <property type="entry name" value="CarboxyPept-like_regulatory"/>
</dbReference>
<keyword evidence="1" id="KW-1134">Transmembrane beta strand</keyword>
<evidence type="ECO:0000313" key="5">
    <source>
        <dbReference type="EMBL" id="SFS42016.1"/>
    </source>
</evidence>
<dbReference type="Pfam" id="PF13715">
    <property type="entry name" value="CarbopepD_reg_2"/>
    <property type="match status" value="1"/>
</dbReference>
<keyword evidence="1" id="KW-0998">Cell outer membrane</keyword>
<dbReference type="InterPro" id="IPR012910">
    <property type="entry name" value="Plug_dom"/>
</dbReference>
<dbReference type="Proteomes" id="UP000199312">
    <property type="component" value="Unassembled WGS sequence"/>
</dbReference>
<sequence length="1044" mass="113559">MKFKLQTEKLRLIFFLFLCFSFIMVSAQNKKNVSGTVISSEDNFALPGASIIEKGTKNGTSTDFDGKFSLEVSENAKTIVVSFMGFVTQEVAITNGPLTIIMEMSSAALDEVVVVGYGTQKKSVVTGAISAVKAKDIENMPSGRVEQALQGRVSGLTIAANAGQPGSSSTIRVRGITTFTEAGNDPLWVVDGVIVDNGGIGFLNQSDIESMEVLKDAASLAIYGSRAAGGVILITTKKGKLGKLNVAYSGYTGISKAARTLSLLNATEYATIMNEQSVNGGGEVIYANPSSYGKGTDWQDAIFADNALRSSHEISLSGGNDVSNFYASFGIQVQDGIVTPEISSLNKKSMRLNSTHKISKLFTAGQTLGYSHQKTLNIGNTNAEQGGPLSSALHLDPITPLVETDPGKANGIPYLGNAVMTDDNGNPYGISTVVQNNMTNPLAYVKTRLGNYNWSDDLVGNAYLEIAPIDGLKIRSTLGAKLSYWGFEGFTPMYYLNGNNINEENSINRTMNKNFGWNNENIISYTKQIQDHNFTVLLGQGVYVDNDSYGSSTTYRGLPTSDYRLASFTYNVAESNKFGTSYTNNLHKLTSLFSRINYDYKEKYLITGVIRRDGSSRFGSNNKFGVFPSFSAGWVASKEDFWKENTIINTLKVRGGYGVTGNDAIGDFGYLALVSGGSNYPLGTDGAVQIGTSPNAPSNPDLKWEETTQTNIGVDAKLFHALDLTLEFYKKKTTGILQSVEIPGFVGASGLPLGNVADMENRGIELELGFNKQFGELNFKASGNISYLENEVTYLGQGKTYITGGVGFQSMGTLTRTEIGMPRNTFYGIKTNGIFQNQEEIDAYVNSEGTIIQPNAKPGDFRWVDTDGNGKIEDADKQYLGSPIPKYTFGFNFNLDYKSFDLNMSFQGAAGNKIFQGLRRIDLGAAPNYQTKALDRWVGEGTSNSYPRLTTADTNLNFSRFSDFYLEDGDYLRVKVIQLGYSLPSNVISRIGAQKLRLFVTAENLLTFTHYTGYDPEIGGSTFGIDRGYYPQAKSFMFGANIQF</sequence>
<dbReference type="STRING" id="593133.SAMN04488006_1238"/>
<dbReference type="Gene3D" id="2.60.40.1120">
    <property type="entry name" value="Carboxypeptidase-like, regulatory domain"/>
    <property type="match status" value="1"/>
</dbReference>
<dbReference type="SUPFAM" id="SSF49464">
    <property type="entry name" value="Carboxypeptidase regulatory domain-like"/>
    <property type="match status" value="1"/>
</dbReference>
<feature type="domain" description="TonB-dependent receptor plug" evidence="4">
    <location>
        <begin position="123"/>
        <end position="231"/>
    </location>
</feature>
<dbReference type="EMBL" id="FOZP01000002">
    <property type="protein sequence ID" value="SFS42016.1"/>
    <property type="molecule type" value="Genomic_DNA"/>
</dbReference>
<dbReference type="InterPro" id="IPR023996">
    <property type="entry name" value="TonB-dep_OMP_SusC/RagA"/>
</dbReference>
<dbReference type="RefSeq" id="WP_245780608.1">
    <property type="nucleotide sequence ID" value="NZ_FOZP01000002.1"/>
</dbReference>
<comment type="subcellular location">
    <subcellularLocation>
        <location evidence="1">Cell outer membrane</location>
        <topology evidence="1">Multi-pass membrane protein</topology>
    </subcellularLocation>
</comment>
<evidence type="ECO:0000256" key="2">
    <source>
        <dbReference type="RuleBase" id="RU003357"/>
    </source>
</evidence>
<dbReference type="InterPro" id="IPR000531">
    <property type="entry name" value="Beta-barrel_TonB"/>
</dbReference>
<comment type="similarity">
    <text evidence="1 2">Belongs to the TonB-dependent receptor family.</text>
</comment>
<dbReference type="SUPFAM" id="SSF56935">
    <property type="entry name" value="Porins"/>
    <property type="match status" value="1"/>
</dbReference>
<dbReference type="InterPro" id="IPR023997">
    <property type="entry name" value="TonB-dep_OMP_SusC/RagA_CS"/>
</dbReference>